<dbReference type="EMBL" id="JBGFSN010000008">
    <property type="protein sequence ID" value="MFH8135945.1"/>
    <property type="molecule type" value="Genomic_DNA"/>
</dbReference>
<sequence length="517" mass="57498">MKKCYTGKVALLTLLVSVASLSFSSQASDDEEILKLFNETARSLPSASSGKAQSREETLSIQLKALQKERNQLQKRIRQLEALKAQNETKAQVSRTTDETERLIENLEEEIRKNKQTIASQQSALKAAEAKISGQQTDAKIANLNQQLQASEKQLAQLQQEKQSASVQLNQQLAERQKALENLQAKLEATEKQLAQLQQEKQSAAAVLKQQQTERQKELQSLQAKLEATEKQLAHLQQEKQSVKAKEPPPQSREQEQLTSQLAALQQQYQQSQQENEKQRQRADSLEKELTQLNNLVNASKALAQDVTKAVKPESPASSPLPQSEAERDSYALGQFLAANVGAQIKIIKDAGIAILSDPLSAGLTTKLNNGESAISDKEMEARYKKLDEKVSQGMNMLIAKGYEKLQKKIGNRKVLKQSEGMSWFTVKPVKSPLKANAVVAVNVKVTTLEGKVINDFSDDRVSYHQDLPPLLYEGLSLTGKNGEIEGWALAQDIFEREPLPGWVAPYDVVHYQLSVK</sequence>
<keyword evidence="4" id="KW-1185">Reference proteome</keyword>
<evidence type="ECO:0000256" key="1">
    <source>
        <dbReference type="SAM" id="MobiDB-lite"/>
    </source>
</evidence>
<dbReference type="PANTHER" id="PTHR45615">
    <property type="entry name" value="MYOSIN HEAVY CHAIN, NON-MUSCLE"/>
    <property type="match status" value="1"/>
</dbReference>
<name>A0ABW7Q057_9GAMM</name>
<evidence type="ECO:0000313" key="4">
    <source>
        <dbReference type="Proteomes" id="UP001611251"/>
    </source>
</evidence>
<feature type="region of interest" description="Disordered" evidence="1">
    <location>
        <begin position="234"/>
        <end position="261"/>
    </location>
</feature>
<comment type="caution">
    <text evidence="3">The sequence shown here is derived from an EMBL/GenBank/DDBJ whole genome shotgun (WGS) entry which is preliminary data.</text>
</comment>
<feature type="signal peptide" evidence="2">
    <location>
        <begin position="1"/>
        <end position="27"/>
    </location>
</feature>
<feature type="chain" id="PRO_5047228246" evidence="2">
    <location>
        <begin position="28"/>
        <end position="517"/>
    </location>
</feature>
<dbReference type="InterPro" id="IPR036944">
    <property type="entry name" value="PPIase_FKBP_N_sf"/>
</dbReference>
<dbReference type="PANTHER" id="PTHR45615:SF63">
    <property type="entry name" value="CHROMOSOME UNDETERMINED SCAFFOLD_10, WHOLE GENOME SHOTGUN SEQUENCE"/>
    <property type="match status" value="1"/>
</dbReference>
<protein>
    <submittedName>
        <fullName evidence="3">Uncharacterized protein</fullName>
    </submittedName>
</protein>
<organism evidence="3 4">
    <name type="scientific">Pantoea osteomyelitidis</name>
    <dbReference type="NCBI Taxonomy" id="3230026"/>
    <lineage>
        <taxon>Bacteria</taxon>
        <taxon>Pseudomonadati</taxon>
        <taxon>Pseudomonadota</taxon>
        <taxon>Gammaproteobacteria</taxon>
        <taxon>Enterobacterales</taxon>
        <taxon>Erwiniaceae</taxon>
        <taxon>Pantoea</taxon>
    </lineage>
</organism>
<gene>
    <name evidence="3" type="ORF">ABU178_17460</name>
</gene>
<accession>A0ABW7Q057</accession>
<dbReference type="Gene3D" id="1.10.287.460">
    <property type="entry name" value="Peptidyl-prolyl cis-trans isomerase, FKBP-type, N-terminal domain"/>
    <property type="match status" value="1"/>
</dbReference>
<reference evidence="3 4" key="1">
    <citation type="submission" date="2024-08" db="EMBL/GenBank/DDBJ databases">
        <title>Pantoea ronii - a newly identified human opportunistic pathogen.</title>
        <authorList>
            <person name="Keidar-Friedman D."/>
            <person name="Sorek N."/>
            <person name="Leshin-Carmel D."/>
            <person name="Tsur A."/>
            <person name="Amsalem M."/>
            <person name="Tolkach D."/>
            <person name="Brosh-Nissimov T."/>
        </authorList>
    </citation>
    <scope>NUCLEOTIDE SEQUENCE [LARGE SCALE GENOMIC DNA]</scope>
    <source>
        <strain evidence="3 4">AA23256</strain>
    </source>
</reference>
<proteinExistence type="predicted"/>
<evidence type="ECO:0000313" key="3">
    <source>
        <dbReference type="EMBL" id="MFH8135945.1"/>
    </source>
</evidence>
<feature type="compositionally biased region" description="Basic and acidic residues" evidence="1">
    <location>
        <begin position="234"/>
        <end position="247"/>
    </location>
</feature>
<evidence type="ECO:0000256" key="2">
    <source>
        <dbReference type="SAM" id="SignalP"/>
    </source>
</evidence>
<feature type="region of interest" description="Disordered" evidence="1">
    <location>
        <begin position="307"/>
        <end position="326"/>
    </location>
</feature>
<dbReference type="RefSeq" id="WP_397217254.1">
    <property type="nucleotide sequence ID" value="NZ_JBGFSN010000008.1"/>
</dbReference>
<dbReference type="Proteomes" id="UP001611251">
    <property type="component" value="Unassembled WGS sequence"/>
</dbReference>
<keyword evidence="2" id="KW-0732">Signal</keyword>